<name>A0A170PJY4_9CHLR</name>
<dbReference type="Proteomes" id="UP000215027">
    <property type="component" value="Chromosome II"/>
</dbReference>
<proteinExistence type="predicted"/>
<organism evidence="1 2">
    <name type="scientific">Candidatus Promineifilum breve</name>
    <dbReference type="NCBI Taxonomy" id="1806508"/>
    <lineage>
        <taxon>Bacteria</taxon>
        <taxon>Bacillati</taxon>
        <taxon>Chloroflexota</taxon>
        <taxon>Ardenticatenia</taxon>
        <taxon>Candidatus Promineifilales</taxon>
        <taxon>Candidatus Promineifilaceae</taxon>
        <taxon>Candidatus Promineifilum</taxon>
    </lineage>
</organism>
<evidence type="ECO:0000313" key="2">
    <source>
        <dbReference type="Proteomes" id="UP000215027"/>
    </source>
</evidence>
<dbReference type="EMBL" id="LN890656">
    <property type="protein sequence ID" value="CUS06127.1"/>
    <property type="molecule type" value="Genomic_DNA"/>
</dbReference>
<sequence length="95" mass="10480">MAVKELLIQFETTRTTVTLPVALVERTQSLIDRGLLPSRNAAITAALESLLDALERQEIDAAFAAVADDASYRELNVMIDETFSDAGWEALNLER</sequence>
<protein>
    <recommendedName>
        <fullName evidence="3">Ribbon-helix-helix protein CopG domain-containing protein</fullName>
    </recommendedName>
</protein>
<dbReference type="AlphaFoldDB" id="A0A170PJY4"/>
<dbReference type="KEGG" id="pbf:CFX0092_B0593"/>
<accession>A0A170PJY4</accession>
<evidence type="ECO:0008006" key="3">
    <source>
        <dbReference type="Google" id="ProtNLM"/>
    </source>
</evidence>
<gene>
    <name evidence="1" type="ORF">CFX0092_B0593</name>
</gene>
<dbReference type="OrthoDB" id="515649at2"/>
<keyword evidence="2" id="KW-1185">Reference proteome</keyword>
<dbReference type="RefSeq" id="WP_095045444.1">
    <property type="nucleotide sequence ID" value="NZ_LN890656.1"/>
</dbReference>
<reference evidence="1" key="1">
    <citation type="submission" date="2016-01" db="EMBL/GenBank/DDBJ databases">
        <authorList>
            <person name="Mcilroy J.S."/>
            <person name="Karst M S."/>
            <person name="Albertsen M."/>
        </authorList>
    </citation>
    <scope>NUCLEOTIDE SEQUENCE</scope>
    <source>
        <strain evidence="1">Cfx-K</strain>
    </source>
</reference>
<evidence type="ECO:0000313" key="1">
    <source>
        <dbReference type="EMBL" id="CUS06127.1"/>
    </source>
</evidence>